<organism evidence="1 2">
    <name type="scientific">Cichorium intybus</name>
    <name type="common">Chicory</name>
    <dbReference type="NCBI Taxonomy" id="13427"/>
    <lineage>
        <taxon>Eukaryota</taxon>
        <taxon>Viridiplantae</taxon>
        <taxon>Streptophyta</taxon>
        <taxon>Embryophyta</taxon>
        <taxon>Tracheophyta</taxon>
        <taxon>Spermatophyta</taxon>
        <taxon>Magnoliopsida</taxon>
        <taxon>eudicotyledons</taxon>
        <taxon>Gunneridae</taxon>
        <taxon>Pentapetalae</taxon>
        <taxon>asterids</taxon>
        <taxon>campanulids</taxon>
        <taxon>Asterales</taxon>
        <taxon>Asteraceae</taxon>
        <taxon>Cichorioideae</taxon>
        <taxon>Cichorieae</taxon>
        <taxon>Cichoriinae</taxon>
        <taxon>Cichorium</taxon>
    </lineage>
</organism>
<evidence type="ECO:0000313" key="2">
    <source>
        <dbReference type="Proteomes" id="UP001055811"/>
    </source>
</evidence>
<reference evidence="2" key="1">
    <citation type="journal article" date="2022" name="Mol. Ecol. Resour.">
        <title>The genomes of chicory, endive, great burdock and yacon provide insights into Asteraceae palaeo-polyploidization history and plant inulin production.</title>
        <authorList>
            <person name="Fan W."/>
            <person name="Wang S."/>
            <person name="Wang H."/>
            <person name="Wang A."/>
            <person name="Jiang F."/>
            <person name="Liu H."/>
            <person name="Zhao H."/>
            <person name="Xu D."/>
            <person name="Zhang Y."/>
        </authorList>
    </citation>
    <scope>NUCLEOTIDE SEQUENCE [LARGE SCALE GENOMIC DNA]</scope>
    <source>
        <strain evidence="2">cv. Punajuju</strain>
    </source>
</reference>
<proteinExistence type="predicted"/>
<dbReference type="EMBL" id="CM042014">
    <property type="protein sequence ID" value="KAI3724480.1"/>
    <property type="molecule type" value="Genomic_DNA"/>
</dbReference>
<evidence type="ECO:0000313" key="1">
    <source>
        <dbReference type="EMBL" id="KAI3724480.1"/>
    </source>
</evidence>
<reference evidence="1 2" key="2">
    <citation type="journal article" date="2022" name="Mol. Ecol. Resour.">
        <title>The genomes of chicory, endive, great burdock and yacon provide insights into Asteraceae paleo-polyploidization history and plant inulin production.</title>
        <authorList>
            <person name="Fan W."/>
            <person name="Wang S."/>
            <person name="Wang H."/>
            <person name="Wang A."/>
            <person name="Jiang F."/>
            <person name="Liu H."/>
            <person name="Zhao H."/>
            <person name="Xu D."/>
            <person name="Zhang Y."/>
        </authorList>
    </citation>
    <scope>NUCLEOTIDE SEQUENCE [LARGE SCALE GENOMIC DNA]</scope>
    <source>
        <strain evidence="2">cv. Punajuju</strain>
        <tissue evidence="1">Leaves</tissue>
    </source>
</reference>
<name>A0ACB9BR83_CICIN</name>
<protein>
    <submittedName>
        <fullName evidence="1">Uncharacterized protein</fullName>
    </submittedName>
</protein>
<keyword evidence="2" id="KW-1185">Reference proteome</keyword>
<accession>A0ACB9BR83</accession>
<sequence>MDYPEFARSDSMDDSKRELAAFFAHVTHVTDHFCHIEAIDKQVYCEASNEYPCAPNKRYYGRGPLQITYNYNYGAAGRSIGIDMLGNPDIVANDQIISFKTALWFWMENVHSVVGQGFGATIRAINSPACNGGNADQVSSPVSFYTNYCNQFGVSTGPGNLLC</sequence>
<gene>
    <name evidence="1" type="ORF">L2E82_36259</name>
</gene>
<dbReference type="Proteomes" id="UP001055811">
    <property type="component" value="Linkage Group LG06"/>
</dbReference>
<comment type="caution">
    <text evidence="1">The sequence shown here is derived from an EMBL/GenBank/DDBJ whole genome shotgun (WGS) entry which is preliminary data.</text>
</comment>